<dbReference type="NCBIfam" id="TIGR00549">
    <property type="entry name" value="mevalon_kin"/>
    <property type="match status" value="1"/>
</dbReference>
<evidence type="ECO:0000256" key="1">
    <source>
        <dbReference type="ARBA" id="ARBA00004496"/>
    </source>
</evidence>
<keyword evidence="17" id="KW-1185">Reference proteome</keyword>
<evidence type="ECO:0000256" key="4">
    <source>
        <dbReference type="ARBA" id="ARBA00022490"/>
    </source>
</evidence>
<dbReference type="InterPro" id="IPR036554">
    <property type="entry name" value="GHMP_kinase_C_sf"/>
</dbReference>
<proteinExistence type="inferred from homology"/>
<dbReference type="InterPro" id="IPR013750">
    <property type="entry name" value="GHMP_kinase_C_dom"/>
</dbReference>
<evidence type="ECO:0000313" key="16">
    <source>
        <dbReference type="EMBL" id="CAL8074727.1"/>
    </source>
</evidence>
<keyword evidence="13" id="KW-1207">Sterol metabolism</keyword>
<dbReference type="Gene3D" id="3.30.70.890">
    <property type="entry name" value="GHMP kinase, C-terminal domain"/>
    <property type="match status" value="1"/>
</dbReference>
<dbReference type="Proteomes" id="UP001642540">
    <property type="component" value="Unassembled WGS sequence"/>
</dbReference>
<protein>
    <recommendedName>
        <fullName evidence="3 13">Mevalonate kinase</fullName>
        <shortName evidence="13">MK</shortName>
        <ecNumber evidence="3 13">2.7.1.36</ecNumber>
    </recommendedName>
</protein>
<comment type="pathway">
    <text evidence="12 13">Isoprenoid biosynthesis; isopentenyl diphosphate biosynthesis via mevalonate pathway; isopentenyl diphosphate from (R)-mevalonate: step 1/3.</text>
</comment>
<evidence type="ECO:0000256" key="3">
    <source>
        <dbReference type="ARBA" id="ARBA00012103"/>
    </source>
</evidence>
<gene>
    <name evidence="16" type="ORF">ODALV1_LOCUS2973</name>
</gene>
<dbReference type="InterPro" id="IPR006203">
    <property type="entry name" value="GHMP_knse_ATP-bd_CS"/>
</dbReference>
<feature type="domain" description="GHMP kinase C-terminal" evidence="15">
    <location>
        <begin position="287"/>
        <end position="336"/>
    </location>
</feature>
<dbReference type="PANTHER" id="PTHR43290:SF2">
    <property type="entry name" value="MEVALONATE KINASE"/>
    <property type="match status" value="1"/>
</dbReference>
<dbReference type="SUPFAM" id="SSF55060">
    <property type="entry name" value="GHMP Kinase, C-terminal domain"/>
    <property type="match status" value="1"/>
</dbReference>
<evidence type="ECO:0000256" key="10">
    <source>
        <dbReference type="ARBA" id="ARBA00022842"/>
    </source>
</evidence>
<feature type="domain" description="GHMP kinase N-terminal" evidence="14">
    <location>
        <begin position="131"/>
        <end position="207"/>
    </location>
</feature>
<evidence type="ECO:0000256" key="6">
    <source>
        <dbReference type="ARBA" id="ARBA00022679"/>
    </source>
</evidence>
<keyword evidence="10" id="KW-0460">Magnesium</keyword>
<keyword evidence="13" id="KW-0753">Steroid metabolism</keyword>
<reference evidence="16 17" key="1">
    <citation type="submission" date="2024-08" db="EMBL/GenBank/DDBJ databases">
        <authorList>
            <person name="Cucini C."/>
            <person name="Frati F."/>
        </authorList>
    </citation>
    <scope>NUCLEOTIDE SEQUENCE [LARGE SCALE GENOMIC DNA]</scope>
</reference>
<keyword evidence="11 13" id="KW-0443">Lipid metabolism</keyword>
<dbReference type="Gene3D" id="3.30.230.10">
    <property type="match status" value="1"/>
</dbReference>
<comment type="similarity">
    <text evidence="2 13">Belongs to the GHMP kinase family. Mevalonate kinase subfamily.</text>
</comment>
<dbReference type="InterPro" id="IPR020568">
    <property type="entry name" value="Ribosomal_Su5_D2-typ_SF"/>
</dbReference>
<comment type="catalytic activity">
    <reaction evidence="13">
        <text>(R)-mevalonate + ATP = (R)-5-phosphomevalonate + ADP + H(+)</text>
        <dbReference type="Rhea" id="RHEA:17065"/>
        <dbReference type="ChEBI" id="CHEBI:15378"/>
        <dbReference type="ChEBI" id="CHEBI:30616"/>
        <dbReference type="ChEBI" id="CHEBI:36464"/>
        <dbReference type="ChEBI" id="CHEBI:58146"/>
        <dbReference type="ChEBI" id="CHEBI:456216"/>
        <dbReference type="EC" id="2.7.1.36"/>
    </reaction>
</comment>
<keyword evidence="13" id="KW-0752">Steroid biosynthesis</keyword>
<keyword evidence="13" id="KW-0756">Sterol biosynthesis</keyword>
<evidence type="ECO:0000259" key="15">
    <source>
        <dbReference type="Pfam" id="PF08544"/>
    </source>
</evidence>
<sequence>MVIQVKVTAPGKAILHGEHTVVYGTKAIAISVGLYTTVHVQVRPGSDVFVSFGEVGLSHTLPLQELKDLKSSFNDNFSFLVLDNPDGINVNPNVSKLIDDYVTLKNGFTGTLRSAFEATFKAFVFIYLATFDELEPLSLTVETELPVGAGLGSSASFAVALAGGLLTAAGRTKSDNIDNDMINRWAFVSEKFVHGNPSGIDNTVATLGGAIMYQKGQPLVPLKCSDVRVLLVSTETPRSTKELVGRVAELKEKNPELHQQYMDEAIELVEKAIEELKNSGQIKPEYVEQNQVLLQNLNVSHPRLDIIVETAKKRDLRAKLTGAGGGGCAFVVLPPECSIDDVEKLKSDLTAQCDEFKFWSVPMGVSGVKIIPL</sequence>
<dbReference type="InterPro" id="IPR006204">
    <property type="entry name" value="GHMP_kinase_N_dom"/>
</dbReference>
<evidence type="ECO:0000256" key="8">
    <source>
        <dbReference type="ARBA" id="ARBA00022777"/>
    </source>
</evidence>
<accession>A0ABP1PRN4</accession>
<keyword evidence="7 13" id="KW-0547">Nucleotide-binding</keyword>
<evidence type="ECO:0000259" key="14">
    <source>
        <dbReference type="Pfam" id="PF00288"/>
    </source>
</evidence>
<evidence type="ECO:0000256" key="13">
    <source>
        <dbReference type="RuleBase" id="RU363087"/>
    </source>
</evidence>
<evidence type="ECO:0000256" key="2">
    <source>
        <dbReference type="ARBA" id="ARBA00006495"/>
    </source>
</evidence>
<dbReference type="PANTHER" id="PTHR43290">
    <property type="entry name" value="MEVALONATE KINASE"/>
    <property type="match status" value="1"/>
</dbReference>
<comment type="subcellular location">
    <subcellularLocation>
        <location evidence="1 13">Cytoplasm</location>
    </subcellularLocation>
</comment>
<dbReference type="PROSITE" id="PS00627">
    <property type="entry name" value="GHMP_KINASES_ATP"/>
    <property type="match status" value="1"/>
</dbReference>
<dbReference type="SUPFAM" id="SSF54211">
    <property type="entry name" value="Ribosomal protein S5 domain 2-like"/>
    <property type="match status" value="1"/>
</dbReference>
<evidence type="ECO:0000256" key="7">
    <source>
        <dbReference type="ARBA" id="ARBA00022741"/>
    </source>
</evidence>
<dbReference type="InterPro" id="IPR006205">
    <property type="entry name" value="Mev_gal_kin"/>
</dbReference>
<evidence type="ECO:0000256" key="11">
    <source>
        <dbReference type="ARBA" id="ARBA00023098"/>
    </source>
</evidence>
<keyword evidence="8 13" id="KW-0418">Kinase</keyword>
<dbReference type="EMBL" id="CAXLJM020000007">
    <property type="protein sequence ID" value="CAL8074727.1"/>
    <property type="molecule type" value="Genomic_DNA"/>
</dbReference>
<evidence type="ECO:0000256" key="12">
    <source>
        <dbReference type="ARBA" id="ARBA00029438"/>
    </source>
</evidence>
<dbReference type="PRINTS" id="PR00959">
    <property type="entry name" value="MEVGALKINASE"/>
</dbReference>
<evidence type="ECO:0000313" key="17">
    <source>
        <dbReference type="Proteomes" id="UP001642540"/>
    </source>
</evidence>
<keyword evidence="6 13" id="KW-0808">Transferase</keyword>
<keyword evidence="5 13" id="KW-0444">Lipid biosynthesis</keyword>
<comment type="caution">
    <text evidence="16">The sequence shown here is derived from an EMBL/GenBank/DDBJ whole genome shotgun (WGS) entry which is preliminary data.</text>
</comment>
<dbReference type="EC" id="2.7.1.36" evidence="3 13"/>
<dbReference type="Pfam" id="PF08544">
    <property type="entry name" value="GHMP_kinases_C"/>
    <property type="match status" value="1"/>
</dbReference>
<keyword evidence="9 13" id="KW-0067">ATP-binding</keyword>
<evidence type="ECO:0000256" key="9">
    <source>
        <dbReference type="ARBA" id="ARBA00022840"/>
    </source>
</evidence>
<dbReference type="Pfam" id="PF00288">
    <property type="entry name" value="GHMP_kinases_N"/>
    <property type="match status" value="1"/>
</dbReference>
<keyword evidence="4 13" id="KW-0963">Cytoplasm</keyword>
<organism evidence="16 17">
    <name type="scientific">Orchesella dallaii</name>
    <dbReference type="NCBI Taxonomy" id="48710"/>
    <lineage>
        <taxon>Eukaryota</taxon>
        <taxon>Metazoa</taxon>
        <taxon>Ecdysozoa</taxon>
        <taxon>Arthropoda</taxon>
        <taxon>Hexapoda</taxon>
        <taxon>Collembola</taxon>
        <taxon>Entomobryomorpha</taxon>
        <taxon>Entomobryoidea</taxon>
        <taxon>Orchesellidae</taxon>
        <taxon>Orchesellinae</taxon>
        <taxon>Orchesella</taxon>
    </lineage>
</organism>
<dbReference type="InterPro" id="IPR014721">
    <property type="entry name" value="Ribsml_uS5_D2-typ_fold_subgr"/>
</dbReference>
<name>A0ABP1PRN4_9HEXA</name>
<evidence type="ECO:0000256" key="5">
    <source>
        <dbReference type="ARBA" id="ARBA00022516"/>
    </source>
</evidence>